<comment type="subcellular location">
    <subcellularLocation>
        <location evidence="1">Cell outer membrane</location>
    </subcellularLocation>
</comment>
<evidence type="ECO:0000259" key="6">
    <source>
        <dbReference type="PROSITE" id="PS51123"/>
    </source>
</evidence>
<dbReference type="Proteomes" id="UP001304671">
    <property type="component" value="Unassembled WGS sequence"/>
</dbReference>
<dbReference type="RefSeq" id="WP_323246602.1">
    <property type="nucleotide sequence ID" value="NZ_JAYFUL010000002.1"/>
</dbReference>
<keyword evidence="2 4" id="KW-0472">Membrane</keyword>
<dbReference type="InterPro" id="IPR036737">
    <property type="entry name" value="OmpA-like_sf"/>
</dbReference>
<sequence>MKTLLLLMFCSFCTSLFAQVTPAKEPRFYLLKLKVVDSETSGNLEGSFVKVFNKTKQLLVDSVRVQNGYAKIKLEKGNDYDIIARFDEYLTRRANFNAACYLLDSKKAFCVSGIMIENVTTLANQNELIEATINMQKINLNDIYRIDNIHYDFNKWEIKKEAFQGLYTLIQILKDNPDIKVELGSHTDSRADEEYNMSLSQKRAAQAVNFIITKGGIAQERIIAKGYGETQLLNQCKDGVVCSEKEHAINRRTEVKVLGYKNSENMNKLQKAGAISGAKN</sequence>
<feature type="signal peptide" evidence="5">
    <location>
        <begin position="1"/>
        <end position="18"/>
    </location>
</feature>
<accession>A0ABU5QJ26</accession>
<keyword evidence="5" id="KW-0732">Signal</keyword>
<dbReference type="CDD" id="cd07185">
    <property type="entry name" value="OmpA_C-like"/>
    <property type="match status" value="1"/>
</dbReference>
<protein>
    <submittedName>
        <fullName evidence="7">OmpA family protein</fullName>
    </submittedName>
</protein>
<keyword evidence="8" id="KW-1185">Reference proteome</keyword>
<evidence type="ECO:0000256" key="2">
    <source>
        <dbReference type="ARBA" id="ARBA00023136"/>
    </source>
</evidence>
<evidence type="ECO:0000256" key="4">
    <source>
        <dbReference type="PROSITE-ProRule" id="PRU00473"/>
    </source>
</evidence>
<dbReference type="InterPro" id="IPR050330">
    <property type="entry name" value="Bact_OuterMem_StrucFunc"/>
</dbReference>
<dbReference type="PRINTS" id="PR01021">
    <property type="entry name" value="OMPADOMAIN"/>
</dbReference>
<dbReference type="PANTHER" id="PTHR30329:SF21">
    <property type="entry name" value="LIPOPROTEIN YIAD-RELATED"/>
    <property type="match status" value="1"/>
</dbReference>
<evidence type="ECO:0000256" key="1">
    <source>
        <dbReference type="ARBA" id="ARBA00004442"/>
    </source>
</evidence>
<evidence type="ECO:0000256" key="3">
    <source>
        <dbReference type="ARBA" id="ARBA00023237"/>
    </source>
</evidence>
<dbReference type="PANTHER" id="PTHR30329">
    <property type="entry name" value="STATOR ELEMENT OF FLAGELLAR MOTOR COMPLEX"/>
    <property type="match status" value="1"/>
</dbReference>
<proteinExistence type="predicted"/>
<organism evidence="7 8">
    <name type="scientific">Arcicella aquatica</name>
    <dbReference type="NCBI Taxonomy" id="217141"/>
    <lineage>
        <taxon>Bacteria</taxon>
        <taxon>Pseudomonadati</taxon>
        <taxon>Bacteroidota</taxon>
        <taxon>Cytophagia</taxon>
        <taxon>Cytophagales</taxon>
        <taxon>Flectobacillaceae</taxon>
        <taxon>Arcicella</taxon>
    </lineage>
</organism>
<comment type="caution">
    <text evidence="7">The sequence shown here is derived from an EMBL/GenBank/DDBJ whole genome shotgun (WGS) entry which is preliminary data.</text>
</comment>
<gene>
    <name evidence="7" type="ORF">VB264_02890</name>
</gene>
<evidence type="ECO:0000313" key="8">
    <source>
        <dbReference type="Proteomes" id="UP001304671"/>
    </source>
</evidence>
<dbReference type="Gene3D" id="3.30.1330.60">
    <property type="entry name" value="OmpA-like domain"/>
    <property type="match status" value="1"/>
</dbReference>
<reference evidence="7 8" key="1">
    <citation type="submission" date="2023-12" db="EMBL/GenBank/DDBJ databases">
        <title>Novel species of the genus Arcicella isolated from rivers.</title>
        <authorList>
            <person name="Lu H."/>
        </authorList>
    </citation>
    <scope>NUCLEOTIDE SEQUENCE [LARGE SCALE GENOMIC DNA]</scope>
    <source>
        <strain evidence="7 8">LMG 21963</strain>
    </source>
</reference>
<name>A0ABU5QJ26_9BACT</name>
<dbReference type="InterPro" id="IPR006664">
    <property type="entry name" value="OMP_bac"/>
</dbReference>
<evidence type="ECO:0000256" key="5">
    <source>
        <dbReference type="SAM" id="SignalP"/>
    </source>
</evidence>
<feature type="domain" description="OmpA-like" evidence="6">
    <location>
        <begin position="138"/>
        <end position="261"/>
    </location>
</feature>
<dbReference type="SUPFAM" id="SSF103088">
    <property type="entry name" value="OmpA-like"/>
    <property type="match status" value="1"/>
</dbReference>
<keyword evidence="3" id="KW-0998">Cell outer membrane</keyword>
<dbReference type="Pfam" id="PF00691">
    <property type="entry name" value="OmpA"/>
    <property type="match status" value="1"/>
</dbReference>
<feature type="chain" id="PRO_5046630066" evidence="5">
    <location>
        <begin position="19"/>
        <end position="280"/>
    </location>
</feature>
<dbReference type="EMBL" id="JAYFUL010000002">
    <property type="protein sequence ID" value="MEA5256714.1"/>
    <property type="molecule type" value="Genomic_DNA"/>
</dbReference>
<dbReference type="PROSITE" id="PS51123">
    <property type="entry name" value="OMPA_2"/>
    <property type="match status" value="1"/>
</dbReference>
<evidence type="ECO:0000313" key="7">
    <source>
        <dbReference type="EMBL" id="MEA5256714.1"/>
    </source>
</evidence>
<dbReference type="InterPro" id="IPR006665">
    <property type="entry name" value="OmpA-like"/>
</dbReference>